<dbReference type="RefSeq" id="WP_209601274.1">
    <property type="nucleotide sequence ID" value="NZ_JAGILA010000002.1"/>
</dbReference>
<reference evidence="2 3" key="1">
    <citation type="submission" date="2021-03" db="EMBL/GenBank/DDBJ databases">
        <title>Genomic Encyclopedia of Type Strains, Phase IV (KMG-IV): sequencing the most valuable type-strain genomes for metagenomic binning, comparative biology and taxonomic classification.</title>
        <authorList>
            <person name="Goeker M."/>
        </authorList>
    </citation>
    <scope>NUCLEOTIDE SEQUENCE [LARGE SCALE GENOMIC DNA]</scope>
    <source>
        <strain evidence="2 3">DSM 13372</strain>
    </source>
</reference>
<evidence type="ECO:0000259" key="1">
    <source>
        <dbReference type="Pfam" id="PF11706"/>
    </source>
</evidence>
<dbReference type="EMBL" id="JAGILA010000002">
    <property type="protein sequence ID" value="MBP2235012.1"/>
    <property type="molecule type" value="Genomic_DNA"/>
</dbReference>
<dbReference type="PANTHER" id="PTHR35525:SF3">
    <property type="entry name" value="BLL6575 PROTEIN"/>
    <property type="match status" value="1"/>
</dbReference>
<keyword evidence="3" id="KW-1185">Reference proteome</keyword>
<dbReference type="Pfam" id="PF11706">
    <property type="entry name" value="zf-CGNR"/>
    <property type="match status" value="1"/>
</dbReference>
<dbReference type="InterPro" id="IPR021005">
    <property type="entry name" value="Znf_CGNR"/>
</dbReference>
<dbReference type="InterPro" id="IPR023286">
    <property type="entry name" value="ABATE_dom_sf"/>
</dbReference>
<proteinExistence type="predicted"/>
<comment type="caution">
    <text evidence="2">The sequence shown here is derived from an EMBL/GenBank/DDBJ whole genome shotgun (WGS) entry which is preliminary data.</text>
</comment>
<dbReference type="InterPro" id="IPR010852">
    <property type="entry name" value="ABATE"/>
</dbReference>
<protein>
    <submittedName>
        <fullName evidence="2">RNA-binding Zn ribbon-like protein</fullName>
    </submittedName>
</protein>
<name>A0ABS4QWJ3_9HYPH</name>
<dbReference type="Proteomes" id="UP000730739">
    <property type="component" value="Unassembled WGS sequence"/>
</dbReference>
<evidence type="ECO:0000313" key="3">
    <source>
        <dbReference type="Proteomes" id="UP000730739"/>
    </source>
</evidence>
<dbReference type="Gene3D" id="1.10.3300.10">
    <property type="entry name" value="Jann2411-like domain"/>
    <property type="match status" value="1"/>
</dbReference>
<evidence type="ECO:0000313" key="2">
    <source>
        <dbReference type="EMBL" id="MBP2235012.1"/>
    </source>
</evidence>
<dbReference type="PANTHER" id="PTHR35525">
    <property type="entry name" value="BLL6575 PROTEIN"/>
    <property type="match status" value="1"/>
</dbReference>
<accession>A0ABS4QWJ3</accession>
<organism evidence="2 3">
    <name type="scientific">Sinorhizobium kostiense</name>
    <dbReference type="NCBI Taxonomy" id="76747"/>
    <lineage>
        <taxon>Bacteria</taxon>
        <taxon>Pseudomonadati</taxon>
        <taxon>Pseudomonadota</taxon>
        <taxon>Alphaproteobacteria</taxon>
        <taxon>Hyphomicrobiales</taxon>
        <taxon>Rhizobiaceae</taxon>
        <taxon>Sinorhizobium/Ensifer group</taxon>
        <taxon>Sinorhizobium</taxon>
    </lineage>
</organism>
<feature type="domain" description="Zinc finger CGNR" evidence="1">
    <location>
        <begin position="139"/>
        <end position="179"/>
    </location>
</feature>
<sequence>MSFLWTAHRFAGGALALDVANSVVLRFDPGRRIDRFADAAAMDTFAAAANLYGAERERFGPLLPAPPENHKSLLALREAIDRHFRKQVQDDARPDLLADLLETIAAVLRRTKNDHDHVALDVATAHSALSLVTNPEPDRLKICPNCEWLFFDRSRNRSRTWCDMAVCGNRTKAKRHYRRNKEGVQP</sequence>
<gene>
    <name evidence="2" type="ORF">J2Z31_001504</name>
</gene>
<dbReference type="SUPFAM" id="SSF160904">
    <property type="entry name" value="Jann2411-like"/>
    <property type="match status" value="1"/>
</dbReference>